<dbReference type="PROSITE" id="PS51725">
    <property type="entry name" value="ABM"/>
    <property type="match status" value="1"/>
</dbReference>
<reference evidence="2 5" key="3">
    <citation type="submission" date="2019-12" db="EMBL/GenBank/DDBJ databases">
        <title>Draft Genome Sequences of Six Type Strains of the Genus Massilia.</title>
        <authorList>
            <person name="Miess H."/>
            <person name="Frediansyah A."/>
            <person name="Goeker M."/>
            <person name="Gross H."/>
        </authorList>
    </citation>
    <scope>NUCLEOTIDE SEQUENCE [LARGE SCALE GENOMIC DNA]</scope>
    <source>
        <strain evidence="2 5">DSM 26639</strain>
    </source>
</reference>
<dbReference type="Pfam" id="PF03992">
    <property type="entry name" value="ABM"/>
    <property type="match status" value="1"/>
</dbReference>
<evidence type="ECO:0000313" key="4">
    <source>
        <dbReference type="Proteomes" id="UP000315112"/>
    </source>
</evidence>
<proteinExistence type="predicted"/>
<name>A0A562P985_9BURK</name>
<keyword evidence="3" id="KW-0503">Monooxygenase</keyword>
<dbReference type="EMBL" id="CP046904">
    <property type="protein sequence ID" value="QGZ38050.1"/>
    <property type="molecule type" value="Genomic_DNA"/>
</dbReference>
<dbReference type="InterPro" id="IPR050744">
    <property type="entry name" value="AI-2_Isomerase_LsrG"/>
</dbReference>
<dbReference type="EMBL" id="VLKW01000019">
    <property type="protein sequence ID" value="TWI40988.1"/>
    <property type="molecule type" value="Genomic_DNA"/>
</dbReference>
<evidence type="ECO:0000313" key="3">
    <source>
        <dbReference type="EMBL" id="TWI40988.1"/>
    </source>
</evidence>
<accession>A0A562P985</accession>
<reference evidence="3 4" key="1">
    <citation type="journal article" date="2015" name="Stand. Genomic Sci.">
        <title>Genomic Encyclopedia of Bacterial and Archaeal Type Strains, Phase III: the genomes of soil and plant-associated and newly described type strains.</title>
        <authorList>
            <person name="Whitman W.B."/>
            <person name="Woyke T."/>
            <person name="Klenk H.P."/>
            <person name="Zhou Y."/>
            <person name="Lilburn T.G."/>
            <person name="Beck B.J."/>
            <person name="De Vos P."/>
            <person name="Vandamme P."/>
            <person name="Eisen J.A."/>
            <person name="Garrity G."/>
            <person name="Hugenholtz P."/>
            <person name="Kyrpides N.C."/>
        </authorList>
    </citation>
    <scope>NUCLEOTIDE SEQUENCE [LARGE SCALE GENOMIC DNA]</scope>
    <source>
        <strain evidence="3 4">CGMCC 1.10685</strain>
    </source>
</reference>
<evidence type="ECO:0000313" key="2">
    <source>
        <dbReference type="EMBL" id="QGZ38050.1"/>
    </source>
</evidence>
<dbReference type="Proteomes" id="UP000437862">
    <property type="component" value="Chromosome"/>
</dbReference>
<dbReference type="InterPro" id="IPR007138">
    <property type="entry name" value="ABM_dom"/>
</dbReference>
<dbReference type="Gene3D" id="3.30.70.100">
    <property type="match status" value="1"/>
</dbReference>
<sequence length="95" mass="10333">MSNLIIVATLAAKPGQEAAIRAALEAMLAPSRAEPGCVRYELHVDQSVPSRFTMLEEWLGDEAFAIHEASPHFQNFLTDVVGKAEISLAKLTRIA</sequence>
<dbReference type="GO" id="GO:0004497">
    <property type="term" value="F:monooxygenase activity"/>
    <property type="evidence" value="ECO:0007669"/>
    <property type="project" value="UniProtKB-KW"/>
</dbReference>
<dbReference type="Proteomes" id="UP000315112">
    <property type="component" value="Unassembled WGS sequence"/>
</dbReference>
<dbReference type="InterPro" id="IPR011008">
    <property type="entry name" value="Dimeric_a/b-barrel"/>
</dbReference>
<dbReference type="PANTHER" id="PTHR33336:SF15">
    <property type="entry name" value="ABM DOMAIN-CONTAINING PROTEIN"/>
    <property type="match status" value="1"/>
</dbReference>
<dbReference type="AlphaFoldDB" id="A0A562P985"/>
<reference evidence="3" key="2">
    <citation type="submission" date="2019-07" db="EMBL/GenBank/DDBJ databases">
        <authorList>
            <person name="Whitman W."/>
            <person name="Huntemann M."/>
            <person name="Clum A."/>
            <person name="Pillay M."/>
            <person name="Palaniappan K."/>
            <person name="Varghese N."/>
            <person name="Mikhailova N."/>
            <person name="Stamatis D."/>
            <person name="Reddy T."/>
            <person name="Daum C."/>
            <person name="Shapiro N."/>
            <person name="Ivanova N."/>
            <person name="Kyrpides N."/>
            <person name="Woyke T."/>
        </authorList>
    </citation>
    <scope>NUCLEOTIDE SEQUENCE</scope>
    <source>
        <strain evidence="3">CGMCC 1.10685</strain>
    </source>
</reference>
<dbReference type="PANTHER" id="PTHR33336">
    <property type="entry name" value="QUINOL MONOOXYGENASE YGIN-RELATED"/>
    <property type="match status" value="1"/>
</dbReference>
<evidence type="ECO:0000313" key="5">
    <source>
        <dbReference type="Proteomes" id="UP000437862"/>
    </source>
</evidence>
<protein>
    <submittedName>
        <fullName evidence="2">Antibiotic biosynthesis monooxygenase</fullName>
    </submittedName>
    <submittedName>
        <fullName evidence="3">Quinol monooxygenase YgiN</fullName>
    </submittedName>
</protein>
<dbReference type="SUPFAM" id="SSF54909">
    <property type="entry name" value="Dimeric alpha+beta barrel"/>
    <property type="match status" value="1"/>
</dbReference>
<evidence type="ECO:0000259" key="1">
    <source>
        <dbReference type="PROSITE" id="PS51725"/>
    </source>
</evidence>
<dbReference type="OrthoDB" id="9812192at2"/>
<keyword evidence="5" id="KW-1185">Reference proteome</keyword>
<organism evidence="3 4">
    <name type="scientific">Pseudoduganella flava</name>
    <dbReference type="NCBI Taxonomy" id="871742"/>
    <lineage>
        <taxon>Bacteria</taxon>
        <taxon>Pseudomonadati</taxon>
        <taxon>Pseudomonadota</taxon>
        <taxon>Betaproteobacteria</taxon>
        <taxon>Burkholderiales</taxon>
        <taxon>Oxalobacteraceae</taxon>
        <taxon>Telluria group</taxon>
        <taxon>Pseudoduganella</taxon>
    </lineage>
</organism>
<dbReference type="RefSeq" id="WP_145882027.1">
    <property type="nucleotide sequence ID" value="NZ_CP046904.1"/>
</dbReference>
<keyword evidence="3" id="KW-0560">Oxidoreductase</keyword>
<feature type="domain" description="ABM" evidence="1">
    <location>
        <begin position="4"/>
        <end position="94"/>
    </location>
</feature>
<gene>
    <name evidence="2" type="ORF">GO485_02630</name>
    <name evidence="3" type="ORF">IP92_05808</name>
</gene>